<keyword evidence="2" id="KW-0732">Signal</keyword>
<feature type="compositionally biased region" description="Low complexity" evidence="1">
    <location>
        <begin position="115"/>
        <end position="137"/>
    </location>
</feature>
<feature type="compositionally biased region" description="Low complexity" evidence="1">
    <location>
        <begin position="457"/>
        <end position="470"/>
    </location>
</feature>
<dbReference type="AlphaFoldDB" id="A0A9P4KCK5"/>
<proteinExistence type="predicted"/>
<feature type="compositionally biased region" description="Low complexity" evidence="1">
    <location>
        <begin position="146"/>
        <end position="167"/>
    </location>
</feature>
<evidence type="ECO:0000256" key="1">
    <source>
        <dbReference type="SAM" id="MobiDB-lite"/>
    </source>
</evidence>
<reference evidence="4" key="1">
    <citation type="journal article" date="2020" name="Stud. Mycol.">
        <title>101 Dothideomycetes genomes: A test case for predicting lifestyles and emergence of pathogens.</title>
        <authorList>
            <person name="Haridas S."/>
            <person name="Albert R."/>
            <person name="Binder M."/>
            <person name="Bloem J."/>
            <person name="LaButti K."/>
            <person name="Salamov A."/>
            <person name="Andreopoulos B."/>
            <person name="Baker S."/>
            <person name="Barry K."/>
            <person name="Bills G."/>
            <person name="Bluhm B."/>
            <person name="Cannon C."/>
            <person name="Castanera R."/>
            <person name="Culley D."/>
            <person name="Daum C."/>
            <person name="Ezra D."/>
            <person name="Gonzalez J."/>
            <person name="Henrissat B."/>
            <person name="Kuo A."/>
            <person name="Liang C."/>
            <person name="Lipzen A."/>
            <person name="Lutzoni F."/>
            <person name="Magnuson J."/>
            <person name="Mondo S."/>
            <person name="Nolan M."/>
            <person name="Ohm R."/>
            <person name="Pangilinan J."/>
            <person name="Park H.-J."/>
            <person name="Ramirez L."/>
            <person name="Alfaro M."/>
            <person name="Sun H."/>
            <person name="Tritt A."/>
            <person name="Yoshinaga Y."/>
            <person name="Zwiers L.-H."/>
            <person name="Turgeon B."/>
            <person name="Goodwin S."/>
            <person name="Spatafora J."/>
            <person name="Crous P."/>
            <person name="Grigoriev I."/>
        </authorList>
    </citation>
    <scope>NUCLEOTIDE SEQUENCE [LARGE SCALE GENOMIC DNA]</scope>
    <source>
        <strain evidence="4">CBS 304.66</strain>
    </source>
</reference>
<organism evidence="3 4">
    <name type="scientific">Lojkania enalia</name>
    <dbReference type="NCBI Taxonomy" id="147567"/>
    <lineage>
        <taxon>Eukaryota</taxon>
        <taxon>Fungi</taxon>
        <taxon>Dikarya</taxon>
        <taxon>Ascomycota</taxon>
        <taxon>Pezizomycotina</taxon>
        <taxon>Dothideomycetes</taxon>
        <taxon>Pleosporomycetidae</taxon>
        <taxon>Pleosporales</taxon>
        <taxon>Pleosporales incertae sedis</taxon>
        <taxon>Lojkania</taxon>
    </lineage>
</organism>
<feature type="region of interest" description="Disordered" evidence="1">
    <location>
        <begin position="306"/>
        <end position="327"/>
    </location>
</feature>
<feature type="signal peptide" evidence="2">
    <location>
        <begin position="1"/>
        <end position="25"/>
    </location>
</feature>
<feature type="compositionally biased region" description="Pro residues" evidence="1">
    <location>
        <begin position="168"/>
        <end position="184"/>
    </location>
</feature>
<feature type="compositionally biased region" description="Polar residues" evidence="1">
    <location>
        <begin position="205"/>
        <end position="231"/>
    </location>
</feature>
<feature type="compositionally biased region" description="Polar residues" evidence="1">
    <location>
        <begin position="68"/>
        <end position="114"/>
    </location>
</feature>
<feature type="compositionally biased region" description="Polar residues" evidence="1">
    <location>
        <begin position="186"/>
        <end position="196"/>
    </location>
</feature>
<feature type="compositionally biased region" description="Polar residues" evidence="1">
    <location>
        <begin position="391"/>
        <end position="403"/>
    </location>
</feature>
<feature type="compositionally biased region" description="Low complexity" evidence="1">
    <location>
        <begin position="825"/>
        <end position="843"/>
    </location>
</feature>
<feature type="compositionally biased region" description="Low complexity" evidence="1">
    <location>
        <begin position="411"/>
        <end position="426"/>
    </location>
</feature>
<evidence type="ECO:0000313" key="4">
    <source>
        <dbReference type="Proteomes" id="UP000800093"/>
    </source>
</evidence>
<gene>
    <name evidence="3" type="ORF">CC78DRAFT_595429</name>
</gene>
<feature type="chain" id="PRO_5040433435" evidence="2">
    <location>
        <begin position="26"/>
        <end position="921"/>
    </location>
</feature>
<comment type="caution">
    <text evidence="3">The sequence shown here is derived from an EMBL/GenBank/DDBJ whole genome shotgun (WGS) entry which is preliminary data.</text>
</comment>
<feature type="region of interest" description="Disordered" evidence="1">
    <location>
        <begin position="387"/>
        <end position="427"/>
    </location>
</feature>
<dbReference type="Proteomes" id="UP000800093">
    <property type="component" value="Unassembled WGS sequence"/>
</dbReference>
<name>A0A9P4KCK5_9PLEO</name>
<sequence length="921" mass="96572">MVTISFDMKTFFILLFQSQALLINGQNAGQSSENSIFQSSTAPFPAGNSTELLSGTGTGVLSSQSEATLFSSSSSIPPGVETSSPPGGNTEQSSAGGTSFISTIPSSTDASQNTAPASSSASEASLSTSVSVPLPSTGLSSQGTGLPSTDLSSTITSLGSTILNSSQVPPPASSPIPSSAPPPTSGESETISSILGSDTGGGASESASQTASVESSVASTGPITTAPSSTDAVVLPSGITPPPGTTTLDTTGTEIQTSASDLSTIIIGVFPHIQEWIDNPEPPKATEVNDELDNILPKASDFLAKLPKPTDPLEPCSNSQSKRRREVDAPTIHRLYKRAFLDGLFKTVFNLVTCIIDDTNKLKDNIDKGTTDTVETLTNELKPMVDALNNVDPNDQQNPSASISDEKSSTEENNSSKSSPSSSSSSCTLQTASDCSVACTATAVTTVGGAKRQADGVTSTSTVTSTSSVSRLCSPEATECANNDAPPQPTGVDLKAYSTAPNGRLFLPPETTLPGDVNVQARAQETGTPSQNPRKRALPHPEDAVWQGDINGWIRGQVTLANRLAHGQGDVISTAFTFPLGNTPDSWAVVNLYGCTSVIVVSRKRMWMSHFWEVPSFQDPNNVRPHILDPLRNGGAGIQEGIAAFTGVGGDFENTVENKVRAFIVTPNRRGVANPASDDLNFPSEVGKIKDELKDILGREDTVTVSYIPRWANDGYPGQANVFAHPWGKVLVQYDPVQALVQVEGQCDRQIAQLEIWVEDNPLYRYRDYWDAFPNQLLAAAPAPAANPKAKRILGRDQITHLEERDLIEYWDLLKRQDGGSCPISSGTVSASSSGVLTSQSASKSDEPNSATVSEVDPTSIPASSSELLTLEPPSSSSDPTTSTLSPKPSDPTTLVTTILSKTSSAVPTSSSPAVEYTCEP</sequence>
<feature type="region of interest" description="Disordered" evidence="1">
    <location>
        <begin position="449"/>
        <end position="488"/>
    </location>
</feature>
<evidence type="ECO:0000313" key="3">
    <source>
        <dbReference type="EMBL" id="KAF2266752.1"/>
    </source>
</evidence>
<feature type="region of interest" description="Disordered" evidence="1">
    <location>
        <begin position="68"/>
        <end position="251"/>
    </location>
</feature>
<protein>
    <submittedName>
        <fullName evidence="3">Uncharacterized protein</fullName>
    </submittedName>
</protein>
<evidence type="ECO:0000256" key="2">
    <source>
        <dbReference type="SAM" id="SignalP"/>
    </source>
</evidence>
<keyword evidence="4" id="KW-1185">Reference proteome</keyword>
<feature type="compositionally biased region" description="Low complexity" evidence="1">
    <location>
        <begin position="903"/>
        <end position="915"/>
    </location>
</feature>
<dbReference type="OrthoDB" id="3886018at2759"/>
<dbReference type="EMBL" id="ML986596">
    <property type="protein sequence ID" value="KAF2266752.1"/>
    <property type="molecule type" value="Genomic_DNA"/>
</dbReference>
<accession>A0A9P4KCK5</accession>
<feature type="region of interest" description="Disordered" evidence="1">
    <location>
        <begin position="825"/>
        <end position="921"/>
    </location>
</feature>
<feature type="compositionally biased region" description="Low complexity" evidence="1">
    <location>
        <begin position="864"/>
        <end position="895"/>
    </location>
</feature>